<comment type="caution">
    <text evidence="1">The sequence shown here is derived from an EMBL/GenBank/DDBJ whole genome shotgun (WGS) entry which is preliminary data.</text>
</comment>
<name>A0A0F8X5W8_9ZZZZ</name>
<feature type="non-terminal residue" evidence="1">
    <location>
        <position position="1"/>
    </location>
</feature>
<sequence length="29" mass="3307">IKGADLMGELSLELPKKHRSDLIVYRKVP</sequence>
<proteinExistence type="predicted"/>
<organism evidence="1">
    <name type="scientific">marine sediment metagenome</name>
    <dbReference type="NCBI Taxonomy" id="412755"/>
    <lineage>
        <taxon>unclassified sequences</taxon>
        <taxon>metagenomes</taxon>
        <taxon>ecological metagenomes</taxon>
    </lineage>
</organism>
<evidence type="ECO:0000313" key="1">
    <source>
        <dbReference type="EMBL" id="KKK56335.1"/>
    </source>
</evidence>
<dbReference type="AlphaFoldDB" id="A0A0F8X5W8"/>
<reference evidence="1" key="1">
    <citation type="journal article" date="2015" name="Nature">
        <title>Complex archaea that bridge the gap between prokaryotes and eukaryotes.</title>
        <authorList>
            <person name="Spang A."/>
            <person name="Saw J.H."/>
            <person name="Jorgensen S.L."/>
            <person name="Zaremba-Niedzwiedzka K."/>
            <person name="Martijn J."/>
            <person name="Lind A.E."/>
            <person name="van Eijk R."/>
            <person name="Schleper C."/>
            <person name="Guy L."/>
            <person name="Ettema T.J."/>
        </authorList>
    </citation>
    <scope>NUCLEOTIDE SEQUENCE</scope>
</reference>
<accession>A0A0F8X5W8</accession>
<protein>
    <submittedName>
        <fullName evidence="1">Uncharacterized protein</fullName>
    </submittedName>
</protein>
<dbReference type="EMBL" id="LAZR01065047">
    <property type="protein sequence ID" value="KKK56335.1"/>
    <property type="molecule type" value="Genomic_DNA"/>
</dbReference>
<gene>
    <name evidence="1" type="ORF">LCGC14_3065570</name>
</gene>